<dbReference type="Proteomes" id="UP000031307">
    <property type="component" value="Unassembled WGS sequence"/>
</dbReference>
<dbReference type="PATRIC" id="fig|83552.4.peg.2284"/>
<organism evidence="1 2">
    <name type="scientific">Parachlamydia acanthamoebae</name>
    <dbReference type="NCBI Taxonomy" id="83552"/>
    <lineage>
        <taxon>Bacteria</taxon>
        <taxon>Pseudomonadati</taxon>
        <taxon>Chlamydiota</taxon>
        <taxon>Chlamydiia</taxon>
        <taxon>Parachlamydiales</taxon>
        <taxon>Parachlamydiaceae</taxon>
        <taxon>Parachlamydia</taxon>
    </lineage>
</organism>
<dbReference type="OMA" id="FVNFKVK"/>
<evidence type="ECO:0000313" key="1">
    <source>
        <dbReference type="EMBL" id="KIA76635.1"/>
    </source>
</evidence>
<dbReference type="EMBL" id="JSAM01000111">
    <property type="protein sequence ID" value="KIA76635.1"/>
    <property type="molecule type" value="Genomic_DNA"/>
</dbReference>
<comment type="caution">
    <text evidence="1">The sequence shown here is derived from an EMBL/GenBank/DDBJ whole genome shotgun (WGS) entry which is preliminary data.</text>
</comment>
<gene>
    <name evidence="1" type="ORF">DB43_AA00600</name>
</gene>
<dbReference type="AlphaFoldDB" id="A0A0C1C685"/>
<sequence length="100" mass="11254">MKQKRAYDFALYQERNHMDLAQNNLIRFINITKKKDGIFANFKAKGIRGGAVFSASISVDISAAEVHPADPLEKIIEECARIAVLQFRNTDLQFEGLVAL</sequence>
<accession>A0A0C1C685</accession>
<reference evidence="1 2" key="1">
    <citation type="journal article" date="2014" name="Mol. Biol. Evol.">
        <title>Massive expansion of Ubiquitination-related gene families within the Chlamydiae.</title>
        <authorList>
            <person name="Domman D."/>
            <person name="Collingro A."/>
            <person name="Lagkouvardos I."/>
            <person name="Gehre L."/>
            <person name="Weinmaier T."/>
            <person name="Rattei T."/>
            <person name="Subtil A."/>
            <person name="Horn M."/>
        </authorList>
    </citation>
    <scope>NUCLEOTIDE SEQUENCE [LARGE SCALE GENOMIC DNA]</scope>
    <source>
        <strain evidence="1 2">OEW1</strain>
    </source>
</reference>
<name>A0A0C1C685_9BACT</name>
<protein>
    <submittedName>
        <fullName evidence="1">Uncharacterized protein</fullName>
    </submittedName>
</protein>
<proteinExistence type="predicted"/>
<evidence type="ECO:0000313" key="2">
    <source>
        <dbReference type="Proteomes" id="UP000031307"/>
    </source>
</evidence>